<protein>
    <submittedName>
        <fullName evidence="1">3049_t:CDS:1</fullName>
    </submittedName>
</protein>
<evidence type="ECO:0000313" key="2">
    <source>
        <dbReference type="Proteomes" id="UP000789739"/>
    </source>
</evidence>
<accession>A0A9N9C9Q3</accession>
<organism evidence="1 2">
    <name type="scientific">Paraglomus brasilianum</name>
    <dbReference type="NCBI Taxonomy" id="144538"/>
    <lineage>
        <taxon>Eukaryota</taxon>
        <taxon>Fungi</taxon>
        <taxon>Fungi incertae sedis</taxon>
        <taxon>Mucoromycota</taxon>
        <taxon>Glomeromycotina</taxon>
        <taxon>Glomeromycetes</taxon>
        <taxon>Paraglomerales</taxon>
        <taxon>Paraglomeraceae</taxon>
        <taxon>Paraglomus</taxon>
    </lineage>
</organism>
<keyword evidence="2" id="KW-1185">Reference proteome</keyword>
<name>A0A9N9C9Q3_9GLOM</name>
<comment type="caution">
    <text evidence="1">The sequence shown here is derived from an EMBL/GenBank/DDBJ whole genome shotgun (WGS) entry which is preliminary data.</text>
</comment>
<dbReference type="OrthoDB" id="2444141at2759"/>
<dbReference type="Proteomes" id="UP000789739">
    <property type="component" value="Unassembled WGS sequence"/>
</dbReference>
<dbReference type="AlphaFoldDB" id="A0A9N9C9Q3"/>
<evidence type="ECO:0000313" key="1">
    <source>
        <dbReference type="EMBL" id="CAG8594030.1"/>
    </source>
</evidence>
<sequence>MRRRTSILNKVNIKEAVDYLADAWENVSSDTIFNCWVRAGILPTTSGNDTASATQIQQDILDNEVADTNQFIEDLGVASDKLLVASLVDALNDFCD</sequence>
<proteinExistence type="predicted"/>
<dbReference type="EMBL" id="CAJVPI010001092">
    <property type="protein sequence ID" value="CAG8594030.1"/>
    <property type="molecule type" value="Genomic_DNA"/>
</dbReference>
<reference evidence="1" key="1">
    <citation type="submission" date="2021-06" db="EMBL/GenBank/DDBJ databases">
        <authorList>
            <person name="Kallberg Y."/>
            <person name="Tangrot J."/>
            <person name="Rosling A."/>
        </authorList>
    </citation>
    <scope>NUCLEOTIDE SEQUENCE</scope>
    <source>
        <strain evidence="1">BR232B</strain>
    </source>
</reference>
<gene>
    <name evidence="1" type="ORF">PBRASI_LOCUS7279</name>
</gene>